<reference evidence="2 3" key="1">
    <citation type="journal article" date="2019" name="J. Ind. Microbiol. Biotechnol.">
        <title>The complete genomic sequence of Streptomyces spectabilis NRRL-2792 and identification of secondary metabolite biosynthetic gene clusters.</title>
        <authorList>
            <person name="Sinha A."/>
            <person name="Phillips-Salemka S."/>
            <person name="Niraula T.A."/>
            <person name="Short K.A."/>
            <person name="Niraula N.P."/>
        </authorList>
    </citation>
    <scope>NUCLEOTIDE SEQUENCE [LARGE SCALE GENOMIC DNA]</scope>
    <source>
        <strain evidence="2 3">NRRL 2792</strain>
    </source>
</reference>
<gene>
    <name evidence="2" type="ORF">FH965_36020</name>
</gene>
<dbReference type="EMBL" id="CP040916">
    <property type="protein sequence ID" value="QDQ15301.1"/>
    <property type="molecule type" value="Genomic_DNA"/>
</dbReference>
<dbReference type="AlphaFoldDB" id="A0A516RI22"/>
<proteinExistence type="predicted"/>
<dbReference type="GO" id="GO:0006508">
    <property type="term" value="P:proteolysis"/>
    <property type="evidence" value="ECO:0007669"/>
    <property type="project" value="InterPro"/>
</dbReference>
<dbReference type="InterPro" id="IPR011600">
    <property type="entry name" value="Pept_C14_caspase"/>
</dbReference>
<evidence type="ECO:0000259" key="1">
    <source>
        <dbReference type="Pfam" id="PF00656"/>
    </source>
</evidence>
<accession>A0A516RI22</accession>
<dbReference type="Pfam" id="PF00656">
    <property type="entry name" value="Peptidase_C14"/>
    <property type="match status" value="1"/>
</dbReference>
<dbReference type="Gene3D" id="3.40.50.1460">
    <property type="match status" value="1"/>
</dbReference>
<protein>
    <recommendedName>
        <fullName evidence="1">Peptidase C14 caspase domain-containing protein</fullName>
    </recommendedName>
</protein>
<dbReference type="GO" id="GO:0004197">
    <property type="term" value="F:cysteine-type endopeptidase activity"/>
    <property type="evidence" value="ECO:0007669"/>
    <property type="project" value="InterPro"/>
</dbReference>
<dbReference type="RefSeq" id="WP_144322504.1">
    <property type="nucleotide sequence ID" value="NZ_CP040916.1"/>
</dbReference>
<dbReference type="Proteomes" id="UP000316806">
    <property type="component" value="Chromosome"/>
</dbReference>
<organism evidence="2 3">
    <name type="scientific">Streptomyces spectabilis</name>
    <dbReference type="NCBI Taxonomy" id="68270"/>
    <lineage>
        <taxon>Bacteria</taxon>
        <taxon>Bacillati</taxon>
        <taxon>Actinomycetota</taxon>
        <taxon>Actinomycetes</taxon>
        <taxon>Kitasatosporales</taxon>
        <taxon>Streptomycetaceae</taxon>
        <taxon>Streptomyces</taxon>
    </lineage>
</organism>
<sequence length="358" mass="38619">MNDLHHAVVVGINRYPAISDLRGARGDAGRFRDWLVDPTGGNVPASNIALVTATERDEREADVMTAVPTRENVNRALYLAHRAVRRAVDEGGNWADTRLYLFLAGHGIAPFGGDAALLMANAAIDLLGNHIAVRPYLSWYESASPFHEIVFFADCCRTRFGGVAAFGPPFTDTIEAPDKVECLAGYATSLGDPAYEQQAPDPNRSRGHFTSALIEGLRGAGGGTVTSEGKVTSDSLVDYVRRHVRDRTSQQLVPQEARFLRETSTPIVFAEGLQGVGSYPVTLRFPAGFRGWVELRGRDLTEPRRLYVDGAAEAGGADHVEPLVPGLYKVVPESPAAPDFRDGGFFEVVSGGGHGVQF</sequence>
<feature type="domain" description="Peptidase C14 caspase" evidence="1">
    <location>
        <begin position="6"/>
        <end position="258"/>
    </location>
</feature>
<name>A0A516RI22_STRST</name>
<evidence type="ECO:0000313" key="2">
    <source>
        <dbReference type="EMBL" id="QDQ15301.1"/>
    </source>
</evidence>
<evidence type="ECO:0000313" key="3">
    <source>
        <dbReference type="Proteomes" id="UP000316806"/>
    </source>
</evidence>